<evidence type="ECO:0000313" key="2">
    <source>
        <dbReference type="EMBL" id="VTJ81908.1"/>
    </source>
</evidence>
<dbReference type="AlphaFoldDB" id="A0A5E4CJE5"/>
<feature type="region of interest" description="Disordered" evidence="1">
    <location>
        <begin position="80"/>
        <end position="105"/>
    </location>
</feature>
<gene>
    <name evidence="2" type="ORF">MONAX_5E042760</name>
</gene>
<evidence type="ECO:0000313" key="3">
    <source>
        <dbReference type="Proteomes" id="UP000335636"/>
    </source>
</evidence>
<proteinExistence type="predicted"/>
<evidence type="ECO:0000256" key="1">
    <source>
        <dbReference type="SAM" id="MobiDB-lite"/>
    </source>
</evidence>
<name>A0A5E4CJE5_MARMO</name>
<accession>A0A5E4CJE5</accession>
<organism evidence="2 3">
    <name type="scientific">Marmota monax</name>
    <name type="common">Woodchuck</name>
    <dbReference type="NCBI Taxonomy" id="9995"/>
    <lineage>
        <taxon>Eukaryota</taxon>
        <taxon>Metazoa</taxon>
        <taxon>Chordata</taxon>
        <taxon>Craniata</taxon>
        <taxon>Vertebrata</taxon>
        <taxon>Euteleostomi</taxon>
        <taxon>Mammalia</taxon>
        <taxon>Eutheria</taxon>
        <taxon>Euarchontoglires</taxon>
        <taxon>Glires</taxon>
        <taxon>Rodentia</taxon>
        <taxon>Sciuromorpha</taxon>
        <taxon>Sciuridae</taxon>
        <taxon>Xerinae</taxon>
        <taxon>Marmotini</taxon>
        <taxon>Marmota</taxon>
    </lineage>
</organism>
<keyword evidence="3" id="KW-1185">Reference proteome</keyword>
<comment type="caution">
    <text evidence="2">The sequence shown here is derived from an EMBL/GenBank/DDBJ whole genome shotgun (WGS) entry which is preliminary data.</text>
</comment>
<reference evidence="2" key="1">
    <citation type="submission" date="2019-04" db="EMBL/GenBank/DDBJ databases">
        <authorList>
            <person name="Alioto T."/>
            <person name="Alioto T."/>
        </authorList>
    </citation>
    <scope>NUCLEOTIDE SEQUENCE [LARGE SCALE GENOMIC DNA]</scope>
</reference>
<protein>
    <submittedName>
        <fullName evidence="2">Uncharacterized protein</fullName>
    </submittedName>
</protein>
<sequence length="158" mass="17293">MENWLSGDVRSRPLDKEPRKLSPGERGREGRRSVHVCSQVPSGYVGMPPAPLMQRTCCEPGPDPNSRVWSLRWHPVALVGSKPNPVMRTPEEDSPPGWQKMQGGRGGDIAAVCSPELQPMSHVEKGVCGPGHRHALGQRLLSIDYVWRTLVGWGSSAA</sequence>
<dbReference type="Proteomes" id="UP000335636">
    <property type="component" value="Unassembled WGS sequence"/>
</dbReference>
<feature type="compositionally biased region" description="Basic and acidic residues" evidence="1">
    <location>
        <begin position="9"/>
        <end position="32"/>
    </location>
</feature>
<feature type="region of interest" description="Disordered" evidence="1">
    <location>
        <begin position="1"/>
        <end position="34"/>
    </location>
</feature>
<dbReference type="EMBL" id="CABDUW010001476">
    <property type="protein sequence ID" value="VTJ81908.1"/>
    <property type="molecule type" value="Genomic_DNA"/>
</dbReference>